<dbReference type="EMBL" id="OX395142">
    <property type="protein sequence ID" value="CAI5797080.1"/>
    <property type="molecule type" value="Genomic_DNA"/>
</dbReference>
<gene>
    <name evidence="3" type="ORF">PODLI_1B000915</name>
</gene>
<accession>A0AA35PT07</accession>
<protein>
    <submittedName>
        <fullName evidence="3">Uncharacterized protein</fullName>
    </submittedName>
</protein>
<keyword evidence="2" id="KW-0732">Signal</keyword>
<feature type="signal peptide" evidence="2">
    <location>
        <begin position="1"/>
        <end position="21"/>
    </location>
</feature>
<name>A0AA35PT07_9SAUR</name>
<evidence type="ECO:0000256" key="1">
    <source>
        <dbReference type="SAM" id="MobiDB-lite"/>
    </source>
</evidence>
<evidence type="ECO:0000256" key="2">
    <source>
        <dbReference type="SAM" id="SignalP"/>
    </source>
</evidence>
<sequence length="194" mass="21011">MAAAAALLLLLLLLPARPAEAPPFRPSSFVRCALWGRGGSSFAICSGGGGGGFRTLWAARASRAYAAFLSALRECRNERPAPRGAAALSSILHQKRGRREGKQPAHAYATRLSVLRECQTEWPKLARPERIRAANPRELPRNALPPGTTSPPISDGDRKLPPLRKGGQSHTSYEKKPRVYASLPFRDPIGSRCP</sequence>
<feature type="region of interest" description="Disordered" evidence="1">
    <location>
        <begin position="127"/>
        <end position="194"/>
    </location>
</feature>
<dbReference type="AlphaFoldDB" id="A0AA35PT07"/>
<reference evidence="3" key="1">
    <citation type="submission" date="2022-12" db="EMBL/GenBank/DDBJ databases">
        <authorList>
            <person name="Alioto T."/>
            <person name="Alioto T."/>
            <person name="Gomez Garrido J."/>
        </authorList>
    </citation>
    <scope>NUCLEOTIDE SEQUENCE</scope>
</reference>
<organism evidence="3 4">
    <name type="scientific">Podarcis lilfordi</name>
    <name type="common">Lilford's wall lizard</name>
    <dbReference type="NCBI Taxonomy" id="74358"/>
    <lineage>
        <taxon>Eukaryota</taxon>
        <taxon>Metazoa</taxon>
        <taxon>Chordata</taxon>
        <taxon>Craniata</taxon>
        <taxon>Vertebrata</taxon>
        <taxon>Euteleostomi</taxon>
        <taxon>Lepidosauria</taxon>
        <taxon>Squamata</taxon>
        <taxon>Bifurcata</taxon>
        <taxon>Unidentata</taxon>
        <taxon>Episquamata</taxon>
        <taxon>Laterata</taxon>
        <taxon>Lacertibaenia</taxon>
        <taxon>Lacertidae</taxon>
        <taxon>Podarcis</taxon>
    </lineage>
</organism>
<evidence type="ECO:0000313" key="3">
    <source>
        <dbReference type="EMBL" id="CAI5797080.1"/>
    </source>
</evidence>
<keyword evidence="4" id="KW-1185">Reference proteome</keyword>
<evidence type="ECO:0000313" key="4">
    <source>
        <dbReference type="Proteomes" id="UP001178461"/>
    </source>
</evidence>
<feature type="chain" id="PRO_5041369039" evidence="2">
    <location>
        <begin position="22"/>
        <end position="194"/>
    </location>
</feature>
<proteinExistence type="predicted"/>
<dbReference type="Proteomes" id="UP001178461">
    <property type="component" value="Chromosome 17"/>
</dbReference>